<dbReference type="RefSeq" id="WP_306101065.1">
    <property type="nucleotide sequence ID" value="NZ_CP162601.1"/>
</dbReference>
<dbReference type="Gene3D" id="3.40.190.10">
    <property type="entry name" value="Periplasmic binding protein-like II"/>
    <property type="match status" value="2"/>
</dbReference>
<dbReference type="GO" id="GO:0006351">
    <property type="term" value="P:DNA-templated transcription"/>
    <property type="evidence" value="ECO:0007669"/>
    <property type="project" value="TreeGrafter"/>
</dbReference>
<dbReference type="InterPro" id="IPR058163">
    <property type="entry name" value="LysR-type_TF_proteobact-type"/>
</dbReference>
<dbReference type="InterPro" id="IPR036390">
    <property type="entry name" value="WH_DNA-bd_sf"/>
</dbReference>
<dbReference type="InterPro" id="IPR000847">
    <property type="entry name" value="LysR_HTH_N"/>
</dbReference>
<evidence type="ECO:0000259" key="5">
    <source>
        <dbReference type="PROSITE" id="PS50931"/>
    </source>
</evidence>
<dbReference type="Pfam" id="PF00126">
    <property type="entry name" value="HTH_1"/>
    <property type="match status" value="1"/>
</dbReference>
<name>A0AB39HGY8_9VIBR</name>
<dbReference type="SUPFAM" id="SSF53850">
    <property type="entry name" value="Periplasmic binding protein-like II"/>
    <property type="match status" value="1"/>
</dbReference>
<dbReference type="Gene3D" id="1.10.10.10">
    <property type="entry name" value="Winged helix-like DNA-binding domain superfamily/Winged helix DNA-binding domain"/>
    <property type="match status" value="1"/>
</dbReference>
<evidence type="ECO:0000256" key="4">
    <source>
        <dbReference type="ARBA" id="ARBA00023163"/>
    </source>
</evidence>
<dbReference type="EMBL" id="CP162601">
    <property type="protein sequence ID" value="XDK25623.1"/>
    <property type="molecule type" value="Genomic_DNA"/>
</dbReference>
<dbReference type="GO" id="GO:0043565">
    <property type="term" value="F:sequence-specific DNA binding"/>
    <property type="evidence" value="ECO:0007669"/>
    <property type="project" value="TreeGrafter"/>
</dbReference>
<comment type="similarity">
    <text evidence="1">Belongs to the LysR transcriptional regulatory family.</text>
</comment>
<dbReference type="PANTHER" id="PTHR30537:SF74">
    <property type="entry name" value="HTH-TYPE TRANSCRIPTIONAL REGULATOR TRPI"/>
    <property type="match status" value="1"/>
</dbReference>
<keyword evidence="4" id="KW-0804">Transcription</keyword>
<proteinExistence type="inferred from homology"/>
<dbReference type="PANTHER" id="PTHR30537">
    <property type="entry name" value="HTH-TYPE TRANSCRIPTIONAL REGULATOR"/>
    <property type="match status" value="1"/>
</dbReference>
<keyword evidence="2" id="KW-0805">Transcription regulation</keyword>
<accession>A0AB39HGY8</accession>
<evidence type="ECO:0000256" key="1">
    <source>
        <dbReference type="ARBA" id="ARBA00009437"/>
    </source>
</evidence>
<dbReference type="Pfam" id="PF03466">
    <property type="entry name" value="LysR_substrate"/>
    <property type="match status" value="1"/>
</dbReference>
<dbReference type="PRINTS" id="PR00039">
    <property type="entry name" value="HTHLYSR"/>
</dbReference>
<protein>
    <submittedName>
        <fullName evidence="6">LysR substrate-binding domain-containing protein</fullName>
    </submittedName>
</protein>
<dbReference type="InterPro" id="IPR036388">
    <property type="entry name" value="WH-like_DNA-bd_sf"/>
</dbReference>
<gene>
    <name evidence="6" type="ORF">AB0763_02960</name>
</gene>
<evidence type="ECO:0000256" key="2">
    <source>
        <dbReference type="ARBA" id="ARBA00023015"/>
    </source>
</evidence>
<evidence type="ECO:0000313" key="6">
    <source>
        <dbReference type="EMBL" id="XDK25623.1"/>
    </source>
</evidence>
<evidence type="ECO:0000256" key="3">
    <source>
        <dbReference type="ARBA" id="ARBA00023125"/>
    </source>
</evidence>
<dbReference type="AlphaFoldDB" id="A0AB39HGY8"/>
<dbReference type="FunFam" id="1.10.10.10:FF:000038">
    <property type="entry name" value="Glycine cleavage system transcriptional activator"/>
    <property type="match status" value="1"/>
</dbReference>
<dbReference type="GO" id="GO:0003700">
    <property type="term" value="F:DNA-binding transcription factor activity"/>
    <property type="evidence" value="ECO:0007669"/>
    <property type="project" value="InterPro"/>
</dbReference>
<dbReference type="PROSITE" id="PS50931">
    <property type="entry name" value="HTH_LYSR"/>
    <property type="match status" value="1"/>
</dbReference>
<organism evidence="6">
    <name type="scientific">Vibrio sp. HB236076</name>
    <dbReference type="NCBI Taxonomy" id="3232307"/>
    <lineage>
        <taxon>Bacteria</taxon>
        <taxon>Pseudomonadati</taxon>
        <taxon>Pseudomonadota</taxon>
        <taxon>Gammaproteobacteria</taxon>
        <taxon>Vibrionales</taxon>
        <taxon>Vibrionaceae</taxon>
        <taxon>Vibrio</taxon>
    </lineage>
</organism>
<reference evidence="6" key="1">
    <citation type="submission" date="2024-07" db="EMBL/GenBank/DDBJ databases">
        <title>Genome Analysis of a Potential Novel Vibrio Species Secreting pH- and Thermo-stable Alginate Lyase and its Application in Producing Alginate Oligosaccharides.</title>
        <authorList>
            <person name="Huang H."/>
            <person name="Bao K."/>
        </authorList>
    </citation>
    <scope>NUCLEOTIDE SEQUENCE</scope>
    <source>
        <strain evidence="6">HB236076</strain>
    </source>
</reference>
<dbReference type="SUPFAM" id="SSF46785">
    <property type="entry name" value="Winged helix' DNA-binding domain"/>
    <property type="match status" value="1"/>
</dbReference>
<dbReference type="InterPro" id="IPR005119">
    <property type="entry name" value="LysR_subst-bd"/>
</dbReference>
<dbReference type="KEGG" id="vih:AB0763_02960"/>
<feature type="domain" description="HTH lysR-type" evidence="5">
    <location>
        <begin position="6"/>
        <end position="63"/>
    </location>
</feature>
<keyword evidence="3" id="KW-0238">DNA-binding</keyword>
<sequence>MKNRLPPLNALQVFEVAARKLSFSQAAKELFVTQGAVSKQIKRLESHLDVALFDRQGSGLRLTQAGKQFLPTVIEALDQIQSASSYLSQQTQSVERFTVDVTPSFSSLWLIPRLESLRSTIPSLHLDISAGDGGYQFHSSSADIAVRCLPLSVGDDKAVLLRAERLLLVAGAKRLARSPIDCPDDLLSHPLLMHTTRPQLWRQCLDNWGVANSDLLHTSHGVEHFYMSLEAARQQLGLALVPDFLAEHAIASGELVNPLGLAYDSGFGFYFLAPSYRSDHKLVCQLRTWFKTQLAINGECALAKQ</sequence>